<dbReference type="Gene3D" id="3.40.50.1360">
    <property type="match status" value="1"/>
</dbReference>
<dbReference type="InterPro" id="IPR037171">
    <property type="entry name" value="NagB/RpiA_transferase-like"/>
</dbReference>
<dbReference type="Proteomes" id="UP000265926">
    <property type="component" value="Unassembled WGS sequence"/>
</dbReference>
<dbReference type="UniPathway" id="UPA00115">
    <property type="reaction ID" value="UER00409"/>
</dbReference>
<comment type="pathway">
    <text evidence="3 7">Carbohydrate degradation; pentose phosphate pathway; D-ribulose 5-phosphate from D-glucose 6-phosphate (oxidative stage): step 2/3.</text>
</comment>
<dbReference type="PANTHER" id="PTHR11054">
    <property type="entry name" value="6-PHOSPHOGLUCONOLACTONASE"/>
    <property type="match status" value="1"/>
</dbReference>
<keyword evidence="7 9" id="KW-0378">Hydrolase</keyword>
<evidence type="ECO:0000256" key="3">
    <source>
        <dbReference type="ARBA" id="ARBA00004961"/>
    </source>
</evidence>
<dbReference type="NCBIfam" id="TIGR01198">
    <property type="entry name" value="pgl"/>
    <property type="match status" value="1"/>
</dbReference>
<dbReference type="GO" id="GO:0005975">
    <property type="term" value="P:carbohydrate metabolic process"/>
    <property type="evidence" value="ECO:0007669"/>
    <property type="project" value="UniProtKB-UniRule"/>
</dbReference>
<keyword evidence="10" id="KW-1185">Reference proteome</keyword>
<proteinExistence type="inferred from homology"/>
<evidence type="ECO:0000313" key="9">
    <source>
        <dbReference type="EMBL" id="RIJ48259.1"/>
    </source>
</evidence>
<feature type="domain" description="Glucosamine/galactosamine-6-phosphate isomerase" evidence="8">
    <location>
        <begin position="13"/>
        <end position="232"/>
    </location>
</feature>
<dbReference type="InterPro" id="IPR005900">
    <property type="entry name" value="6-phosphogluconolactonase_DevB"/>
</dbReference>
<evidence type="ECO:0000256" key="5">
    <source>
        <dbReference type="ARBA" id="ARBA00013198"/>
    </source>
</evidence>
<dbReference type="RefSeq" id="WP_119437990.1">
    <property type="nucleotide sequence ID" value="NZ_QWGR01000005.1"/>
</dbReference>
<dbReference type="EC" id="3.1.1.31" evidence="5 7"/>
<organism evidence="9 10">
    <name type="scientific">Maribellus luteus</name>
    <dbReference type="NCBI Taxonomy" id="2305463"/>
    <lineage>
        <taxon>Bacteria</taxon>
        <taxon>Pseudomonadati</taxon>
        <taxon>Bacteroidota</taxon>
        <taxon>Bacteroidia</taxon>
        <taxon>Marinilabiliales</taxon>
        <taxon>Prolixibacteraceae</taxon>
        <taxon>Maribellus</taxon>
    </lineage>
</organism>
<dbReference type="InterPro" id="IPR006148">
    <property type="entry name" value="Glc/Gal-6P_isomerase"/>
</dbReference>
<dbReference type="SUPFAM" id="SSF100950">
    <property type="entry name" value="NagB/RpiA/CoA transferase-like"/>
    <property type="match status" value="1"/>
</dbReference>
<evidence type="ECO:0000256" key="4">
    <source>
        <dbReference type="ARBA" id="ARBA00010662"/>
    </source>
</evidence>
<gene>
    <name evidence="7 9" type="primary">pgl</name>
    <name evidence="9" type="ORF">D1614_11045</name>
</gene>
<comment type="similarity">
    <text evidence="4 7">Belongs to the glucosamine/galactosamine-6-phosphate isomerase family. 6-phosphogluconolactonase subfamily.</text>
</comment>
<dbReference type="OrthoDB" id="9810967at2"/>
<dbReference type="CDD" id="cd01400">
    <property type="entry name" value="6PGL"/>
    <property type="match status" value="1"/>
</dbReference>
<protein>
    <recommendedName>
        <fullName evidence="6 7">6-phosphogluconolactonase</fullName>
        <shortName evidence="7">6PGL</shortName>
        <ecNumber evidence="5 7">3.1.1.31</ecNumber>
    </recommendedName>
</protein>
<dbReference type="PANTHER" id="PTHR11054:SF0">
    <property type="entry name" value="6-PHOSPHOGLUCONOLACTONASE"/>
    <property type="match status" value="1"/>
</dbReference>
<dbReference type="InterPro" id="IPR039104">
    <property type="entry name" value="6PGL"/>
</dbReference>
<evidence type="ECO:0000259" key="8">
    <source>
        <dbReference type="Pfam" id="PF01182"/>
    </source>
</evidence>
<comment type="catalytic activity">
    <reaction evidence="1 7">
        <text>6-phospho-D-glucono-1,5-lactone + H2O = 6-phospho-D-gluconate + H(+)</text>
        <dbReference type="Rhea" id="RHEA:12556"/>
        <dbReference type="ChEBI" id="CHEBI:15377"/>
        <dbReference type="ChEBI" id="CHEBI:15378"/>
        <dbReference type="ChEBI" id="CHEBI:57955"/>
        <dbReference type="ChEBI" id="CHEBI:58759"/>
        <dbReference type="EC" id="3.1.1.31"/>
    </reaction>
</comment>
<dbReference type="GO" id="GO:0017057">
    <property type="term" value="F:6-phosphogluconolactonase activity"/>
    <property type="evidence" value="ECO:0007669"/>
    <property type="project" value="UniProtKB-UniRule"/>
</dbReference>
<evidence type="ECO:0000256" key="6">
    <source>
        <dbReference type="ARBA" id="ARBA00020337"/>
    </source>
</evidence>
<evidence type="ECO:0000256" key="2">
    <source>
        <dbReference type="ARBA" id="ARBA00002681"/>
    </source>
</evidence>
<accession>A0A399SZX5</accession>
<evidence type="ECO:0000256" key="1">
    <source>
        <dbReference type="ARBA" id="ARBA00000832"/>
    </source>
</evidence>
<evidence type="ECO:0000313" key="10">
    <source>
        <dbReference type="Proteomes" id="UP000265926"/>
    </source>
</evidence>
<dbReference type="GO" id="GO:0006098">
    <property type="term" value="P:pentose-phosphate shunt"/>
    <property type="evidence" value="ECO:0007669"/>
    <property type="project" value="UniProtKB-UniPathway"/>
</dbReference>
<comment type="function">
    <text evidence="2 7">Hydrolysis of 6-phosphogluconolactone to 6-phosphogluconate.</text>
</comment>
<reference evidence="9 10" key="1">
    <citation type="submission" date="2018-08" db="EMBL/GenBank/DDBJ databases">
        <title>Pallidiluteibacterium maritimus gen. nov., sp. nov., isolated from coastal sediment.</title>
        <authorList>
            <person name="Zhou L.Y."/>
        </authorList>
    </citation>
    <scope>NUCLEOTIDE SEQUENCE [LARGE SCALE GENOMIC DNA]</scope>
    <source>
        <strain evidence="9 10">XSD2</strain>
    </source>
</reference>
<dbReference type="AlphaFoldDB" id="A0A399SZX5"/>
<evidence type="ECO:0000256" key="7">
    <source>
        <dbReference type="RuleBase" id="RU365095"/>
    </source>
</evidence>
<name>A0A399SZX5_9BACT</name>
<dbReference type="EMBL" id="QWGR01000005">
    <property type="protein sequence ID" value="RIJ48259.1"/>
    <property type="molecule type" value="Genomic_DNA"/>
</dbReference>
<dbReference type="Pfam" id="PF01182">
    <property type="entry name" value="Glucosamine_iso"/>
    <property type="match status" value="1"/>
</dbReference>
<sequence>MTQETEVKIFKNSKKVYNAIAKSIIKLTSDSKQHDFNIALSGGNSPKGLFQKISSKYKDEIPWERIHLWWGDERCVPPSDEQSNYKMTVDYLISHISIPEKNIHRVRGEEDPEQEALRYSKEIEDTLNARGKEPVFDLIILGLGDDGHTASIFPDQLELFDHPENCAVAEHPLTGQKRITLTGHVLNNANRIYFLVTGENKALRVSEIMNDNEAAKLLPAYYISPVNGDLVWFLDEAAASLID</sequence>
<comment type="caution">
    <text evidence="9">The sequence shown here is derived from an EMBL/GenBank/DDBJ whole genome shotgun (WGS) entry which is preliminary data.</text>
</comment>